<evidence type="ECO:0000313" key="2">
    <source>
        <dbReference type="EMBL" id="GLH70697.1"/>
    </source>
</evidence>
<evidence type="ECO:0000256" key="1">
    <source>
        <dbReference type="SAM" id="Phobius"/>
    </source>
</evidence>
<name>A0ABQ5Q7Z0_9BACT</name>
<organism evidence="2 3">
    <name type="scientific">Geothrix rubra</name>
    <dbReference type="NCBI Taxonomy" id="2927977"/>
    <lineage>
        <taxon>Bacteria</taxon>
        <taxon>Pseudomonadati</taxon>
        <taxon>Acidobacteriota</taxon>
        <taxon>Holophagae</taxon>
        <taxon>Holophagales</taxon>
        <taxon>Holophagaceae</taxon>
        <taxon>Geothrix</taxon>
    </lineage>
</organism>
<gene>
    <name evidence="2" type="ORF">GETHPA_22300</name>
</gene>
<keyword evidence="3" id="KW-1185">Reference proteome</keyword>
<dbReference type="Proteomes" id="UP001165089">
    <property type="component" value="Unassembled WGS sequence"/>
</dbReference>
<keyword evidence="1" id="KW-0812">Transmembrane</keyword>
<keyword evidence="1" id="KW-1133">Transmembrane helix</keyword>
<proteinExistence type="predicted"/>
<keyword evidence="1" id="KW-0472">Membrane</keyword>
<dbReference type="EMBL" id="BSDD01000004">
    <property type="protein sequence ID" value="GLH70697.1"/>
    <property type="molecule type" value="Genomic_DNA"/>
</dbReference>
<feature type="transmembrane region" description="Helical" evidence="1">
    <location>
        <begin position="12"/>
        <end position="32"/>
    </location>
</feature>
<protein>
    <submittedName>
        <fullName evidence="2">Uncharacterized protein</fullName>
    </submittedName>
</protein>
<comment type="caution">
    <text evidence="2">The sequence shown here is derived from an EMBL/GenBank/DDBJ whole genome shotgun (WGS) entry which is preliminary data.</text>
</comment>
<sequence length="33" mass="3651">MPMVHPAPRTSRKVMLGVWIATATGFLIWVLLG</sequence>
<evidence type="ECO:0000313" key="3">
    <source>
        <dbReference type="Proteomes" id="UP001165089"/>
    </source>
</evidence>
<reference evidence="2 3" key="1">
    <citation type="journal article" date="2023" name="Antonie Van Leeuwenhoek">
        <title>Mesoterricola silvestris gen. nov., sp. nov., Mesoterricola sediminis sp. nov., Geothrix oryzae sp. nov., Geothrix edaphica sp. nov., Geothrix rubra sp. nov., and Geothrix limicola sp. nov., six novel members of Acidobacteriota isolated from soils.</title>
        <authorList>
            <person name="Itoh H."/>
            <person name="Sugisawa Y."/>
            <person name="Mise K."/>
            <person name="Xu Z."/>
            <person name="Kuniyasu M."/>
            <person name="Ushijima N."/>
            <person name="Kawano K."/>
            <person name="Kobayashi E."/>
            <person name="Shiratori Y."/>
            <person name="Masuda Y."/>
            <person name="Senoo K."/>
        </authorList>
    </citation>
    <scope>NUCLEOTIDE SEQUENCE [LARGE SCALE GENOMIC DNA]</scope>
    <source>
        <strain evidence="2 3">Red803</strain>
    </source>
</reference>
<accession>A0ABQ5Q7Z0</accession>